<dbReference type="EMBL" id="BAABFT010000004">
    <property type="protein sequence ID" value="GAA4320153.1"/>
    <property type="molecule type" value="Genomic_DNA"/>
</dbReference>
<organism evidence="5 6">
    <name type="scientific">Mucilaginibacter gynuensis</name>
    <dbReference type="NCBI Taxonomy" id="1302236"/>
    <lineage>
        <taxon>Bacteria</taxon>
        <taxon>Pseudomonadati</taxon>
        <taxon>Bacteroidota</taxon>
        <taxon>Sphingobacteriia</taxon>
        <taxon>Sphingobacteriales</taxon>
        <taxon>Sphingobacteriaceae</taxon>
        <taxon>Mucilaginibacter</taxon>
    </lineage>
</organism>
<dbReference type="Gene3D" id="2.40.170.20">
    <property type="entry name" value="TonB-dependent receptor, beta-barrel domain"/>
    <property type="match status" value="1"/>
</dbReference>
<comment type="caution">
    <text evidence="5">The sequence shown here is derived from an EMBL/GenBank/DDBJ whole genome shotgun (WGS) entry which is preliminary data.</text>
</comment>
<evidence type="ECO:0000256" key="4">
    <source>
        <dbReference type="SAM" id="MobiDB-lite"/>
    </source>
</evidence>
<dbReference type="Proteomes" id="UP001500582">
    <property type="component" value="Unassembled WGS sequence"/>
</dbReference>
<evidence type="ECO:0000313" key="5">
    <source>
        <dbReference type="EMBL" id="GAA4320153.1"/>
    </source>
</evidence>
<evidence type="ECO:0000256" key="2">
    <source>
        <dbReference type="ARBA" id="ARBA00023136"/>
    </source>
</evidence>
<keyword evidence="5" id="KW-0675">Receptor</keyword>
<name>A0ABP8GA84_9SPHI</name>
<protein>
    <submittedName>
        <fullName evidence="5">TonB-dependent receptor</fullName>
    </submittedName>
</protein>
<reference evidence="6" key="1">
    <citation type="journal article" date="2019" name="Int. J. Syst. Evol. Microbiol.">
        <title>The Global Catalogue of Microorganisms (GCM) 10K type strain sequencing project: providing services to taxonomists for standard genome sequencing and annotation.</title>
        <authorList>
            <consortium name="The Broad Institute Genomics Platform"/>
            <consortium name="The Broad Institute Genome Sequencing Center for Infectious Disease"/>
            <person name="Wu L."/>
            <person name="Ma J."/>
        </authorList>
    </citation>
    <scope>NUCLEOTIDE SEQUENCE [LARGE SCALE GENOMIC DNA]</scope>
    <source>
        <strain evidence="6">JCM 17705</strain>
    </source>
</reference>
<evidence type="ECO:0000313" key="6">
    <source>
        <dbReference type="Proteomes" id="UP001500582"/>
    </source>
</evidence>
<proteinExistence type="predicted"/>
<sequence>MPFFAVAQQTEKPVPADTSRVKKTKAPAKEEENRNVMLNAASNTGPREVNIGLPSNVGGITILENDMPVVHFFWPELPTTSWRQSNSLGKVGLLKLGEVAITQGDLGYAVNSYARKGTAKTELLGSLSTNQFGWLKGDITLSGPLKNNWFYTAGVYENFDPSTYDMKFARYVDKTQIYRAGLTKLFNNNKGEVSLFYKYSSSASLTNYSVFRYQEGGVAQELSNFRIGRDSYFLNSGTIRFKDILTGEYMDKNLGSDATSSTHTIDLVGNYALNDSWKLNFNARYHATKATLFYAIPLGTVSQSSADNFTYSDGSRYTGDVQSVMGMYSPNVPTHTLMSRVEIVKKTDKHNWRIGLTESYYNVNKFTSNRSFYYQEVAANPAQLYRSGATDGSNTDDAGFYNYNIAGEYHNGYENKVAAFFSDDWTVSDKLTVTYGLNLKYNKVKGDYYEQQRSPGIVLGDLQTTNFDKNYFNKAFDINAVYKITPKFGLLAEAMYTEQSGRLENYSGALDPMVRVSKSPYGSFGIYLNSDKFSLVSAVNYLTRDNVQTRLNLVNPTNSSQAQAATVYYGIRTIGWTTDIVTSPFKNFDLHYLITLQDPVYRNYTFSAFGNDYNYNGKSVLEISKVLMEIDPSYTMNKWRFWASLRSYSQQFANLTNVLYFKSRWETFAGAAFALNKHYDFGLTVVNPLNQRGAKGTISGAELITDPSPYYNSILTGSYIRPFTIEATVNFKF</sequence>
<evidence type="ECO:0000256" key="3">
    <source>
        <dbReference type="ARBA" id="ARBA00023237"/>
    </source>
</evidence>
<evidence type="ECO:0000256" key="1">
    <source>
        <dbReference type="ARBA" id="ARBA00004442"/>
    </source>
</evidence>
<gene>
    <name evidence="5" type="ORF">GCM10023149_19270</name>
</gene>
<keyword evidence="2" id="KW-0472">Membrane</keyword>
<dbReference type="SUPFAM" id="SSF56935">
    <property type="entry name" value="Porins"/>
    <property type="match status" value="1"/>
</dbReference>
<accession>A0ABP8GA84</accession>
<dbReference type="InterPro" id="IPR036942">
    <property type="entry name" value="Beta-barrel_TonB_sf"/>
</dbReference>
<keyword evidence="3" id="KW-0998">Cell outer membrane</keyword>
<feature type="region of interest" description="Disordered" evidence="4">
    <location>
        <begin position="1"/>
        <end position="30"/>
    </location>
</feature>
<keyword evidence="6" id="KW-1185">Reference proteome</keyword>
<comment type="subcellular location">
    <subcellularLocation>
        <location evidence="1">Cell outer membrane</location>
    </subcellularLocation>
</comment>